<evidence type="ECO:0000256" key="1">
    <source>
        <dbReference type="ARBA" id="ARBA00010613"/>
    </source>
</evidence>
<keyword evidence="3" id="KW-0378">Hydrolase</keyword>
<gene>
    <name evidence="3" type="ORF">BJ960_000308</name>
</gene>
<comment type="caution">
    <text evidence="3">The sequence shown here is derived from an EMBL/GenBank/DDBJ whole genome shotgun (WGS) entry which is preliminary data.</text>
</comment>
<evidence type="ECO:0000259" key="2">
    <source>
        <dbReference type="PROSITE" id="PS50263"/>
    </source>
</evidence>
<feature type="domain" description="CN hydrolase" evidence="2">
    <location>
        <begin position="1"/>
        <end position="250"/>
    </location>
</feature>
<dbReference type="InterPro" id="IPR036526">
    <property type="entry name" value="C-N_Hydrolase_sf"/>
</dbReference>
<dbReference type="PANTHER" id="PTHR23088:SF27">
    <property type="entry name" value="DEAMINATED GLUTATHIONE AMIDASE"/>
    <property type="match status" value="1"/>
</dbReference>
<dbReference type="EMBL" id="JACCBD010000001">
    <property type="protein sequence ID" value="NYD25505.1"/>
    <property type="molecule type" value="Genomic_DNA"/>
</dbReference>
<evidence type="ECO:0000313" key="4">
    <source>
        <dbReference type="Proteomes" id="UP000586095"/>
    </source>
</evidence>
<dbReference type="Pfam" id="PF00795">
    <property type="entry name" value="CN_hydrolase"/>
    <property type="match status" value="1"/>
</dbReference>
<reference evidence="3 4" key="1">
    <citation type="submission" date="2020-07" db="EMBL/GenBank/DDBJ databases">
        <title>Sequencing the genomes of 1000 actinobacteria strains.</title>
        <authorList>
            <person name="Klenk H.-P."/>
        </authorList>
    </citation>
    <scope>NUCLEOTIDE SEQUENCE [LARGE SCALE GENOMIC DNA]</scope>
    <source>
        <strain evidence="3 4">DSM 17380</strain>
    </source>
</reference>
<dbReference type="AlphaFoldDB" id="A0A852R1F7"/>
<dbReference type="PROSITE" id="PS50263">
    <property type="entry name" value="CN_HYDROLASE"/>
    <property type="match status" value="1"/>
</dbReference>
<name>A0A852R1F7_9MICO</name>
<dbReference type="PANTHER" id="PTHR23088">
    <property type="entry name" value="NITRILASE-RELATED"/>
    <property type="match status" value="1"/>
</dbReference>
<dbReference type="GO" id="GO:0016787">
    <property type="term" value="F:hydrolase activity"/>
    <property type="evidence" value="ECO:0007669"/>
    <property type="project" value="UniProtKB-KW"/>
</dbReference>
<dbReference type="SUPFAM" id="SSF56317">
    <property type="entry name" value="Carbon-nitrogen hydrolase"/>
    <property type="match status" value="1"/>
</dbReference>
<dbReference type="RefSeq" id="WP_185985977.1">
    <property type="nucleotide sequence ID" value="NZ_BAAALZ010000003.1"/>
</dbReference>
<sequence>MKIAAIQMTPSVEPSENFATMRARAAEAAADGARVIVFPEQAMILLQSVTVDALTGIAAEWWDAFAALTAELAMEHRAVVISAGFEPSADGLPLNTVIAVGPDGAELARYRKLHLYKAFAQSEFEHTRPGDELPPVFDVNLDGESLRLGLANCYDLRFPELFRSLVDRGADTLVVVAAWASGPGKEEHWSILTRARALENVSWLVASAAVGGGPRDAATTGLSRIVDPLGDVVAGLGPRGEGVALADVTSVIVARARGVLPALENRRIGLAYELG</sequence>
<keyword evidence="4" id="KW-1185">Reference proteome</keyword>
<accession>A0A852R1F7</accession>
<dbReference type="Gene3D" id="3.60.110.10">
    <property type="entry name" value="Carbon-nitrogen hydrolase"/>
    <property type="match status" value="1"/>
</dbReference>
<evidence type="ECO:0000313" key="3">
    <source>
        <dbReference type="EMBL" id="NYD25505.1"/>
    </source>
</evidence>
<proteinExistence type="inferred from homology"/>
<protein>
    <submittedName>
        <fullName evidence="3">Putative amidohydrolase</fullName>
    </submittedName>
</protein>
<organism evidence="3 4">
    <name type="scientific">Leucobacter aridicollis</name>
    <dbReference type="NCBI Taxonomy" id="283878"/>
    <lineage>
        <taxon>Bacteria</taxon>
        <taxon>Bacillati</taxon>
        <taxon>Actinomycetota</taxon>
        <taxon>Actinomycetes</taxon>
        <taxon>Micrococcales</taxon>
        <taxon>Microbacteriaceae</taxon>
        <taxon>Leucobacter</taxon>
    </lineage>
</organism>
<comment type="similarity">
    <text evidence="1">Belongs to the carbon-nitrogen hydrolase superfamily. NIT1/NIT2 family.</text>
</comment>
<dbReference type="Proteomes" id="UP000586095">
    <property type="component" value="Unassembled WGS sequence"/>
</dbReference>
<dbReference type="InterPro" id="IPR003010">
    <property type="entry name" value="C-N_Hydrolase"/>
</dbReference>